<organism evidence="1">
    <name type="scientific">marine sediment metagenome</name>
    <dbReference type="NCBI Taxonomy" id="412755"/>
    <lineage>
        <taxon>unclassified sequences</taxon>
        <taxon>metagenomes</taxon>
        <taxon>ecological metagenomes</taxon>
    </lineage>
</organism>
<dbReference type="AlphaFoldDB" id="X0Y6B6"/>
<name>X0Y6B6_9ZZZZ</name>
<sequence length="145" mass="16595">HRCSGGAYIKSYNDKNPQIMLDELLRVKTWLEAEKCKETDKKASKMVERTYKVGDDFMDTGRNTCHRHYRIICIESESGYNTSGKGKIGLLVMNPDGEDMENSMWYLDEIFYDSTPIIDVGDVTAITNEELDGFFRYNAGVVLVE</sequence>
<gene>
    <name evidence="1" type="ORF">S01H1_80971</name>
</gene>
<comment type="caution">
    <text evidence="1">The sequence shown here is derived from an EMBL/GenBank/DDBJ whole genome shotgun (WGS) entry which is preliminary data.</text>
</comment>
<reference evidence="1" key="1">
    <citation type="journal article" date="2014" name="Front. Microbiol.">
        <title>High frequency of phylogenetically diverse reductive dehalogenase-homologous genes in deep subseafloor sedimentary metagenomes.</title>
        <authorList>
            <person name="Kawai M."/>
            <person name="Futagami T."/>
            <person name="Toyoda A."/>
            <person name="Takaki Y."/>
            <person name="Nishi S."/>
            <person name="Hori S."/>
            <person name="Arai W."/>
            <person name="Tsubouchi T."/>
            <person name="Morono Y."/>
            <person name="Uchiyama I."/>
            <person name="Ito T."/>
            <person name="Fujiyama A."/>
            <person name="Inagaki F."/>
            <person name="Takami H."/>
        </authorList>
    </citation>
    <scope>NUCLEOTIDE SEQUENCE</scope>
    <source>
        <strain evidence="1">Expedition CK06-06</strain>
    </source>
</reference>
<dbReference type="EMBL" id="BARS01054740">
    <property type="protein sequence ID" value="GAG51300.1"/>
    <property type="molecule type" value="Genomic_DNA"/>
</dbReference>
<evidence type="ECO:0000313" key="1">
    <source>
        <dbReference type="EMBL" id="GAG51300.1"/>
    </source>
</evidence>
<accession>X0Y6B6</accession>
<proteinExistence type="predicted"/>
<protein>
    <submittedName>
        <fullName evidence="1">Uncharacterized protein</fullName>
    </submittedName>
</protein>
<feature type="non-terminal residue" evidence="1">
    <location>
        <position position="1"/>
    </location>
</feature>